<dbReference type="NCBIfam" id="TIGR00553">
    <property type="entry name" value="pabB"/>
    <property type="match status" value="1"/>
</dbReference>
<dbReference type="Gene3D" id="3.30.470.10">
    <property type="match status" value="1"/>
</dbReference>
<dbReference type="InterPro" id="IPR015890">
    <property type="entry name" value="Chorismate_C"/>
</dbReference>
<dbReference type="PANTHER" id="PTHR11236:SF50">
    <property type="entry name" value="AMINODEOXYCHORISMATE SYNTHASE COMPONENT 1"/>
    <property type="match status" value="1"/>
</dbReference>
<dbReference type="PANTHER" id="PTHR11236">
    <property type="entry name" value="AMINOBENZOATE/ANTHRANILATE SYNTHASE"/>
    <property type="match status" value="1"/>
</dbReference>
<evidence type="ECO:0000313" key="2">
    <source>
        <dbReference type="EMBL" id="PJZ61130.1"/>
    </source>
</evidence>
<comment type="caution">
    <text evidence="2">The sequence shown here is derived from an EMBL/GenBank/DDBJ whole genome shotgun (WGS) entry which is preliminary data.</text>
</comment>
<dbReference type="InterPro" id="IPR019999">
    <property type="entry name" value="Anth_synth_I-like"/>
</dbReference>
<dbReference type="RefSeq" id="WP_100788154.1">
    <property type="nucleotide sequence ID" value="NZ_NPDU01000039.1"/>
</dbReference>
<dbReference type="SUPFAM" id="SSF56322">
    <property type="entry name" value="ADC synthase"/>
    <property type="match status" value="1"/>
</dbReference>
<dbReference type="InterPro" id="IPR043131">
    <property type="entry name" value="BCAT-like_N"/>
</dbReference>
<proteinExistence type="predicted"/>
<evidence type="ECO:0000313" key="3">
    <source>
        <dbReference type="Proteomes" id="UP000232149"/>
    </source>
</evidence>
<dbReference type="Proteomes" id="UP000232149">
    <property type="component" value="Unassembled WGS sequence"/>
</dbReference>
<dbReference type="InterPro" id="IPR043132">
    <property type="entry name" value="BCAT-like_C"/>
</dbReference>
<dbReference type="Gene3D" id="3.20.10.10">
    <property type="entry name" value="D-amino Acid Aminotransferase, subunit A, domain 2"/>
    <property type="match status" value="1"/>
</dbReference>
<dbReference type="SUPFAM" id="SSF56752">
    <property type="entry name" value="D-aminoacid aminotransferase-like PLP-dependent enzymes"/>
    <property type="match status" value="1"/>
</dbReference>
<dbReference type="Gene3D" id="3.60.120.10">
    <property type="entry name" value="Anthranilate synthase"/>
    <property type="match status" value="1"/>
</dbReference>
<dbReference type="InterPro" id="IPR005801">
    <property type="entry name" value="ADC_synthase"/>
</dbReference>
<dbReference type="Pfam" id="PF01063">
    <property type="entry name" value="Aminotran_4"/>
    <property type="match status" value="1"/>
</dbReference>
<dbReference type="InterPro" id="IPR036038">
    <property type="entry name" value="Aminotransferase-like"/>
</dbReference>
<protein>
    <submittedName>
        <fullName evidence="2">Aminodeoxychorismate synthase, component I</fullName>
    </submittedName>
</protein>
<dbReference type="InterPro" id="IPR005802">
    <property type="entry name" value="ADC_synth_comp_1"/>
</dbReference>
<organism evidence="2 3">
    <name type="scientific">Leptospira adleri</name>
    <dbReference type="NCBI Taxonomy" id="2023186"/>
    <lineage>
        <taxon>Bacteria</taxon>
        <taxon>Pseudomonadati</taxon>
        <taxon>Spirochaetota</taxon>
        <taxon>Spirochaetia</taxon>
        <taxon>Leptospirales</taxon>
        <taxon>Leptospiraceae</taxon>
        <taxon>Leptospira</taxon>
    </lineage>
</organism>
<feature type="domain" description="Chorismate-utilising enzyme C-terminal" evidence="1">
    <location>
        <begin position="119"/>
        <end position="371"/>
    </location>
</feature>
<sequence length="604" mass="69592">MRIEELLFSDQPFMIFNEGFHPLGKIFFRNPITTIKAFTSKEIESSLNEIETYLQKGFHVAGFLSYEAGEILSGIDRKEQETDFPLLNLSVFNEPEIFSSPEEFSSRSFGFHISSSPDQKKYYQNLKFIREKLFLGEIYQINYTDRIAFDFEGNILEFYNILSDRQPVPYGSWIRIPDFDVLSFSPELFFEKRDRNIVTKPMKGTYPRGKTEFEDERNVLFLKNSEKETAENLMITDLMRNDLGKISRKGTVQVQELFSVEKYKTILQMTSTIRSELSEGIKYSDIFRELFPGGSITGAPKLRAMKLIQELEKPRGIYTGAIGVIRPNGDSVFSIAIRTLEISHGRGKIGIGSGITWDADPEKEWLEILEKAKFFSESPRNFFLFETILYKNGIFYFEKEHLSRIKTSAEILNIPFSEDAWNACLREIGIACKETNSYRVKISLDTSGNFRSEHSVLSPFEKKGSLQVSSTRMNSSSTFRKHKTNLRETYDLEGIRSRNFSYLDTLFLNEKNEITEGSITNIFLRIGESYFTPPVSCGLLPGVYRNRLLKRKGFYERTLTLEDLKSSGSIFLCNSLRGILRVEKIEDSSVNRGSESSCENRTKF</sequence>
<gene>
    <name evidence="2" type="primary">pabB</name>
    <name evidence="2" type="ORF">CH376_14835</name>
</gene>
<evidence type="ECO:0000259" key="1">
    <source>
        <dbReference type="Pfam" id="PF00425"/>
    </source>
</evidence>
<dbReference type="PRINTS" id="PR00095">
    <property type="entry name" value="ANTSNTHASEI"/>
</dbReference>
<name>A0ABX4NWJ5_9LEPT</name>
<dbReference type="Pfam" id="PF00425">
    <property type="entry name" value="Chorismate_bind"/>
    <property type="match status" value="1"/>
</dbReference>
<reference evidence="2 3" key="1">
    <citation type="submission" date="2017-07" db="EMBL/GenBank/DDBJ databases">
        <title>Leptospira spp. isolated from tropical soils.</title>
        <authorList>
            <person name="Thibeaux R."/>
            <person name="Iraola G."/>
            <person name="Ferres I."/>
            <person name="Bierque E."/>
            <person name="Girault D."/>
            <person name="Soupe-Gilbert M.-E."/>
            <person name="Picardeau M."/>
            <person name="Goarant C."/>
        </authorList>
    </citation>
    <scope>NUCLEOTIDE SEQUENCE [LARGE SCALE GENOMIC DNA]</scope>
    <source>
        <strain evidence="2 3">FH2-B-D1</strain>
    </source>
</reference>
<keyword evidence="3" id="KW-1185">Reference proteome</keyword>
<dbReference type="EMBL" id="NPDU01000039">
    <property type="protein sequence ID" value="PJZ61130.1"/>
    <property type="molecule type" value="Genomic_DNA"/>
</dbReference>
<dbReference type="InterPro" id="IPR001544">
    <property type="entry name" value="Aminotrans_IV"/>
</dbReference>
<accession>A0ABX4NWJ5</accession>